<evidence type="ECO:0000313" key="6">
    <source>
        <dbReference type="EMBL" id="AAZ98578.1"/>
    </source>
</evidence>
<comment type="similarity">
    <text evidence="1">Belongs to the LysR transcriptional regulatory family.</text>
</comment>
<dbReference type="SUPFAM" id="SSF46785">
    <property type="entry name" value="Winged helix' DNA-binding domain"/>
    <property type="match status" value="1"/>
</dbReference>
<dbReference type="PANTHER" id="PTHR30126:SF5">
    <property type="entry name" value="HTH-TYPE TRANSCRIPTIONAL ACTIVATOR CMPR"/>
    <property type="match status" value="1"/>
</dbReference>
<dbReference type="GO" id="GO:0000976">
    <property type="term" value="F:transcription cis-regulatory region binding"/>
    <property type="evidence" value="ECO:0007669"/>
    <property type="project" value="TreeGrafter"/>
</dbReference>
<keyword evidence="2" id="KW-0805">Transcription regulation</keyword>
<dbReference type="Pfam" id="PF00126">
    <property type="entry name" value="HTH_1"/>
    <property type="match status" value="1"/>
</dbReference>
<feature type="domain" description="HTH lysR-type" evidence="5">
    <location>
        <begin position="5"/>
        <end position="62"/>
    </location>
</feature>
<dbReference type="SUPFAM" id="SSF53850">
    <property type="entry name" value="Periplasmic binding protein-like II"/>
    <property type="match status" value="1"/>
</dbReference>
<dbReference type="InterPro" id="IPR036388">
    <property type="entry name" value="WH-like_DNA-bd_sf"/>
</dbReference>
<accession>Q3SFM8</accession>
<evidence type="ECO:0000256" key="2">
    <source>
        <dbReference type="ARBA" id="ARBA00023015"/>
    </source>
</evidence>
<name>Q3SFM8_THIDA</name>
<reference evidence="6 7" key="1">
    <citation type="journal article" date="2006" name="J. Bacteriol.">
        <title>The genome sequence of the obligately chemolithoautotrophic, facultatively anaerobic bacterium Thiobacillus denitrificans.</title>
        <authorList>
            <person name="Beller H.R."/>
            <person name="Chain P.S."/>
            <person name="Letain T.E."/>
            <person name="Chakicherla A."/>
            <person name="Larimer F.W."/>
            <person name="Richardson P.M."/>
            <person name="Coleman M.A."/>
            <person name="Wood A.P."/>
            <person name="Kelly D.P."/>
        </authorList>
    </citation>
    <scope>NUCLEOTIDE SEQUENCE [LARGE SCALE GENOMIC DNA]</scope>
    <source>
        <strain evidence="6 7">ATCC 25259</strain>
    </source>
</reference>
<dbReference type="AlphaFoldDB" id="Q3SFM8"/>
<dbReference type="KEGG" id="tbd:Tbd_2625"/>
<gene>
    <name evidence="6" type="primary">cbbR1</name>
    <name evidence="6" type="ordered locus">Tbd_2625</name>
</gene>
<dbReference type="CDD" id="cd08419">
    <property type="entry name" value="PBP2_CbbR_RubisCO_like"/>
    <property type="match status" value="1"/>
</dbReference>
<dbReference type="Gene3D" id="1.10.10.10">
    <property type="entry name" value="Winged helix-like DNA-binding domain superfamily/Winged helix DNA-binding domain"/>
    <property type="match status" value="1"/>
</dbReference>
<dbReference type="InterPro" id="IPR036390">
    <property type="entry name" value="WH_DNA-bd_sf"/>
</dbReference>
<keyword evidence="7" id="KW-1185">Reference proteome</keyword>
<dbReference type="OrthoDB" id="9785745at2"/>
<dbReference type="InterPro" id="IPR000847">
    <property type="entry name" value="LysR_HTH_N"/>
</dbReference>
<dbReference type="RefSeq" id="WP_011313137.1">
    <property type="nucleotide sequence ID" value="NC_007404.1"/>
</dbReference>
<keyword evidence="3" id="KW-0238">DNA-binding</keyword>
<dbReference type="EMBL" id="CP000116">
    <property type="protein sequence ID" value="AAZ98578.1"/>
    <property type="molecule type" value="Genomic_DNA"/>
</dbReference>
<dbReference type="GO" id="GO:0003700">
    <property type="term" value="F:DNA-binding transcription factor activity"/>
    <property type="evidence" value="ECO:0007669"/>
    <property type="project" value="InterPro"/>
</dbReference>
<sequence>MHSHTTFRQLEIFEAIARLGSFTRASEELYLTQPTVSMQMKKLSENVGAPLIEHIGKRIHLTADGQQLAQATREIFAILDRFTMSVAERRGLKQGKLSLMAITTASYFAPRLLGEFAKLYPGIDVSLRVTNKEQVLASIADNLDDLYFLGQPPEDIDVIATPIMDNPIVVLAAPDHPLAHTRKIPLEQLAKESWLMREKGSGTRNAIERRFAESGIAVHPRLELGSNEAIKQAILAGLGISALSRHALALNQPDQFAVLDVDGFPILRHWYAVYPAGRQLSVAARAFLDYLLGDGKDEKSLGDKRRSAQRGRA</sequence>
<keyword evidence="4" id="KW-0804">Transcription</keyword>
<dbReference type="PROSITE" id="PS50931">
    <property type="entry name" value="HTH_LYSR"/>
    <property type="match status" value="1"/>
</dbReference>
<evidence type="ECO:0000256" key="3">
    <source>
        <dbReference type="ARBA" id="ARBA00023125"/>
    </source>
</evidence>
<organism evidence="6 7">
    <name type="scientific">Thiobacillus denitrificans (strain ATCC 25259 / T1)</name>
    <dbReference type="NCBI Taxonomy" id="292415"/>
    <lineage>
        <taxon>Bacteria</taxon>
        <taxon>Pseudomonadati</taxon>
        <taxon>Pseudomonadota</taxon>
        <taxon>Betaproteobacteria</taxon>
        <taxon>Nitrosomonadales</taxon>
        <taxon>Thiobacillaceae</taxon>
        <taxon>Thiobacillus</taxon>
    </lineage>
</organism>
<dbReference type="HOGENOM" id="CLU_039613_6_1_4"/>
<dbReference type="PRINTS" id="PR00039">
    <property type="entry name" value="HTHLYSR"/>
</dbReference>
<dbReference type="PANTHER" id="PTHR30126">
    <property type="entry name" value="HTH-TYPE TRANSCRIPTIONAL REGULATOR"/>
    <property type="match status" value="1"/>
</dbReference>
<dbReference type="Pfam" id="PF03466">
    <property type="entry name" value="LysR_substrate"/>
    <property type="match status" value="1"/>
</dbReference>
<evidence type="ECO:0000259" key="5">
    <source>
        <dbReference type="PROSITE" id="PS50931"/>
    </source>
</evidence>
<dbReference type="eggNOG" id="COG0583">
    <property type="taxonomic scope" value="Bacteria"/>
</dbReference>
<dbReference type="STRING" id="292415.Tbd_2625"/>
<evidence type="ECO:0000256" key="4">
    <source>
        <dbReference type="ARBA" id="ARBA00023163"/>
    </source>
</evidence>
<protein>
    <submittedName>
        <fullName evidence="6">Transcriptional regulator</fullName>
    </submittedName>
</protein>
<dbReference type="InterPro" id="IPR005119">
    <property type="entry name" value="LysR_subst-bd"/>
</dbReference>
<evidence type="ECO:0000313" key="7">
    <source>
        <dbReference type="Proteomes" id="UP000008291"/>
    </source>
</evidence>
<proteinExistence type="inferred from homology"/>
<dbReference type="Proteomes" id="UP000008291">
    <property type="component" value="Chromosome"/>
</dbReference>
<evidence type="ECO:0000256" key="1">
    <source>
        <dbReference type="ARBA" id="ARBA00009437"/>
    </source>
</evidence>
<dbReference type="Gene3D" id="3.40.190.290">
    <property type="match status" value="1"/>
</dbReference>